<comment type="similarity">
    <text evidence="3">Belongs to the glycosyl hydrolase 5 (cellulase A) family.</text>
</comment>
<keyword evidence="2 3" id="KW-0326">Glycosidase</keyword>
<sequence length="328" mass="37191">MKKIAFLTALMIGCAFQSWSQKNTPVQLHGQLKVSAGKILDKNNREPQLRGISMSWSIWGGKKYYNTNVVNWLKDDFRISLLRLSMAVEPDSGYLQDPVGQTRLITRTADEAIKLGIYVIIDWHDHHAHLHPEKAKAFFAEVSKKYAGIPNVIYEIYNEPERVAWPLIKNYAIEIIAEIRKHDPQNLIVVGSPSWDQDIDVAAKDPVTGYANIAYSFHFYASEPSHQERLMQKADAAIHAGLPIFVTEWGVGEADGNGKFDQEKTAKWFQWMETNKLSWANWNITDKDETTALLKPGAPVNGKWKADQLTPAGSYIRSKLRTLAEQVK</sequence>
<proteinExistence type="inferred from homology"/>
<evidence type="ECO:0000256" key="3">
    <source>
        <dbReference type="RuleBase" id="RU361153"/>
    </source>
</evidence>
<keyword evidence="6" id="KW-1185">Reference proteome</keyword>
<gene>
    <name evidence="5" type="ORF">ATK78_4412</name>
</gene>
<dbReference type="GO" id="GO:0004553">
    <property type="term" value="F:hydrolase activity, hydrolyzing O-glycosyl compounds"/>
    <property type="evidence" value="ECO:0007669"/>
    <property type="project" value="InterPro"/>
</dbReference>
<dbReference type="Pfam" id="PF00150">
    <property type="entry name" value="Cellulase"/>
    <property type="match status" value="1"/>
</dbReference>
<evidence type="ECO:0000313" key="5">
    <source>
        <dbReference type="EMBL" id="TDQ06342.1"/>
    </source>
</evidence>
<organism evidence="5 6">
    <name type="scientific">Pedobacter metabolipauper</name>
    <dbReference type="NCBI Taxonomy" id="425513"/>
    <lineage>
        <taxon>Bacteria</taxon>
        <taxon>Pseudomonadati</taxon>
        <taxon>Bacteroidota</taxon>
        <taxon>Sphingobacteriia</taxon>
        <taxon>Sphingobacteriales</taxon>
        <taxon>Sphingobacteriaceae</taxon>
        <taxon>Pedobacter</taxon>
    </lineage>
</organism>
<comment type="caution">
    <text evidence="5">The sequence shown here is derived from an EMBL/GenBank/DDBJ whole genome shotgun (WGS) entry which is preliminary data.</text>
</comment>
<dbReference type="OrthoDB" id="154460at2"/>
<dbReference type="Proteomes" id="UP000295620">
    <property type="component" value="Unassembled WGS sequence"/>
</dbReference>
<protein>
    <submittedName>
        <fullName evidence="5">Endoglucanase</fullName>
    </submittedName>
</protein>
<evidence type="ECO:0000259" key="4">
    <source>
        <dbReference type="Pfam" id="PF00150"/>
    </source>
</evidence>
<evidence type="ECO:0000313" key="6">
    <source>
        <dbReference type="Proteomes" id="UP000295620"/>
    </source>
</evidence>
<name>A0A4R6SQA0_9SPHI</name>
<evidence type="ECO:0000256" key="1">
    <source>
        <dbReference type="ARBA" id="ARBA00022801"/>
    </source>
</evidence>
<evidence type="ECO:0000256" key="2">
    <source>
        <dbReference type="ARBA" id="ARBA00023295"/>
    </source>
</evidence>
<dbReference type="InterPro" id="IPR017853">
    <property type="entry name" value="GH"/>
</dbReference>
<dbReference type="PANTHER" id="PTHR34142">
    <property type="entry name" value="ENDO-BETA-1,4-GLUCANASE A"/>
    <property type="match status" value="1"/>
</dbReference>
<reference evidence="5 6" key="1">
    <citation type="submission" date="2019-03" db="EMBL/GenBank/DDBJ databases">
        <title>Genomic Encyclopedia of Archaeal and Bacterial Type Strains, Phase II (KMG-II): from individual species to whole genera.</title>
        <authorList>
            <person name="Goeker M."/>
        </authorList>
    </citation>
    <scope>NUCLEOTIDE SEQUENCE [LARGE SCALE GENOMIC DNA]</scope>
    <source>
        <strain evidence="5 6">DSM 19035</strain>
    </source>
</reference>
<accession>A0A4R6SQA0</accession>
<dbReference type="AlphaFoldDB" id="A0A4R6SQA0"/>
<keyword evidence="1 3" id="KW-0378">Hydrolase</keyword>
<dbReference type="EMBL" id="SNYC01000009">
    <property type="protein sequence ID" value="TDQ06342.1"/>
    <property type="molecule type" value="Genomic_DNA"/>
</dbReference>
<dbReference type="RefSeq" id="WP_133578205.1">
    <property type="nucleotide sequence ID" value="NZ_SNYC01000009.1"/>
</dbReference>
<dbReference type="GO" id="GO:0000272">
    <property type="term" value="P:polysaccharide catabolic process"/>
    <property type="evidence" value="ECO:0007669"/>
    <property type="project" value="InterPro"/>
</dbReference>
<dbReference type="SUPFAM" id="SSF51445">
    <property type="entry name" value="(Trans)glycosidases"/>
    <property type="match status" value="1"/>
</dbReference>
<dbReference type="InterPro" id="IPR001547">
    <property type="entry name" value="Glyco_hydro_5"/>
</dbReference>
<dbReference type="Gene3D" id="3.20.20.80">
    <property type="entry name" value="Glycosidases"/>
    <property type="match status" value="1"/>
</dbReference>
<feature type="domain" description="Glycoside hydrolase family 5" evidence="4">
    <location>
        <begin position="40"/>
        <end position="287"/>
    </location>
</feature>
<dbReference type="PANTHER" id="PTHR34142:SF1">
    <property type="entry name" value="GLYCOSIDE HYDROLASE FAMILY 5 DOMAIN-CONTAINING PROTEIN"/>
    <property type="match status" value="1"/>
</dbReference>